<dbReference type="eggNOG" id="arCOG05046">
    <property type="taxonomic scope" value="Archaea"/>
</dbReference>
<dbReference type="NCBIfam" id="TIGR01163">
    <property type="entry name" value="rpe"/>
    <property type="match status" value="1"/>
</dbReference>
<comment type="catalytic activity">
    <reaction evidence="1 10 11">
        <text>D-ribulose 5-phosphate = D-xylulose 5-phosphate</text>
        <dbReference type="Rhea" id="RHEA:13677"/>
        <dbReference type="ChEBI" id="CHEBI:57737"/>
        <dbReference type="ChEBI" id="CHEBI:58121"/>
        <dbReference type="EC" id="5.1.3.1"/>
    </reaction>
</comment>
<comment type="cofactor">
    <cofactor evidence="10 13">
        <name>a divalent metal cation</name>
        <dbReference type="ChEBI" id="CHEBI:60240"/>
    </cofactor>
    <text evidence="10 13">Binds 1 divalent metal cation per subunit.</text>
</comment>
<feature type="binding site" evidence="10 13">
    <location>
        <position position="34"/>
    </location>
    <ligand>
        <name>a divalent metal cation</name>
        <dbReference type="ChEBI" id="CHEBI:60240"/>
    </ligand>
</feature>
<evidence type="ECO:0000256" key="6">
    <source>
        <dbReference type="ARBA" id="ARBA00009541"/>
    </source>
</evidence>
<dbReference type="GO" id="GO:0004750">
    <property type="term" value="F:D-ribulose-phosphate 3-epimerase activity"/>
    <property type="evidence" value="ECO:0007669"/>
    <property type="project" value="UniProtKB-UniRule"/>
</dbReference>
<keyword evidence="13" id="KW-0862">Zinc</keyword>
<dbReference type="FunFam" id="3.20.20.70:FF:000004">
    <property type="entry name" value="Ribulose-phosphate 3-epimerase"/>
    <property type="match status" value="1"/>
</dbReference>
<feature type="active site" description="Proton donor" evidence="10 12">
    <location>
        <position position="172"/>
    </location>
</feature>
<keyword evidence="13" id="KW-0170">Cobalt</keyword>
<name>D5VQK4_METIM</name>
<sequence>MVLIGASILSADFSNLKEELKKAEEAGVDFFHVDMMDGHFVPNISMGIGIAKHVKKLTSLPVEVHLMVENVDLFINEFKDMDYISFHIEAVKFPFRIINKINEIGAKPIVALNPATPIGRIEYILDEVYGVLVMTVEPGFAGQKFIPIMVKKIRKLKSMIVEGGHDVKIFVDGGINTETAPLAVKAGADAIIAASAIFGKEDIKEAVKALRESVGGENEIDRII</sequence>
<feature type="binding site" evidence="10 14">
    <location>
        <begin position="194"/>
        <end position="195"/>
    </location>
    <ligand>
        <name>substrate</name>
    </ligand>
</feature>
<evidence type="ECO:0000256" key="13">
    <source>
        <dbReference type="PIRSR" id="PIRSR001461-2"/>
    </source>
</evidence>
<dbReference type="GO" id="GO:0005737">
    <property type="term" value="C:cytoplasm"/>
    <property type="evidence" value="ECO:0007669"/>
    <property type="project" value="UniProtKB-ARBA"/>
</dbReference>
<proteinExistence type="inferred from homology"/>
<evidence type="ECO:0000256" key="4">
    <source>
        <dbReference type="ARBA" id="ARBA00001947"/>
    </source>
</evidence>
<evidence type="ECO:0000256" key="11">
    <source>
        <dbReference type="PIRNR" id="PIRNR001461"/>
    </source>
</evidence>
<comment type="cofactor">
    <cofactor evidence="4">
        <name>Zn(2+)</name>
        <dbReference type="ChEBI" id="CHEBI:29105"/>
    </cofactor>
</comment>
<accession>D5VQK4</accession>
<dbReference type="Proteomes" id="UP000002061">
    <property type="component" value="Chromosome"/>
</dbReference>
<comment type="function">
    <text evidence="10">Catalyzes the reversible epimerization of D-ribulose 5-phosphate to D-xylulose 5-phosphate.</text>
</comment>
<feature type="binding site" evidence="10 14">
    <location>
        <position position="65"/>
    </location>
    <ligand>
        <name>substrate</name>
    </ligand>
</feature>
<dbReference type="Gene3D" id="3.20.20.70">
    <property type="entry name" value="Aldolase class I"/>
    <property type="match status" value="1"/>
</dbReference>
<dbReference type="RefSeq" id="WP_013099603.1">
    <property type="nucleotide sequence ID" value="NC_014122.1"/>
</dbReference>
<evidence type="ECO:0000256" key="10">
    <source>
        <dbReference type="HAMAP-Rule" id="MF_02227"/>
    </source>
</evidence>
<comment type="cofactor">
    <cofactor evidence="5">
        <name>Fe(2+)</name>
        <dbReference type="ChEBI" id="CHEBI:29033"/>
    </cofactor>
</comment>
<dbReference type="STRING" id="573063.Metin_0186"/>
<comment type="cofactor">
    <cofactor evidence="3">
        <name>Co(2+)</name>
        <dbReference type="ChEBI" id="CHEBI:48828"/>
    </cofactor>
</comment>
<feature type="binding site" evidence="10 13">
    <location>
        <position position="32"/>
    </location>
    <ligand>
        <name>a divalent metal cation</name>
        <dbReference type="ChEBI" id="CHEBI:60240"/>
    </ligand>
</feature>
<dbReference type="OrthoDB" id="53073at2157"/>
<keyword evidence="13" id="KW-0464">Manganese</keyword>
<keyword evidence="8 10" id="KW-0479">Metal-binding</keyword>
<evidence type="ECO:0000313" key="16">
    <source>
        <dbReference type="Proteomes" id="UP000002061"/>
    </source>
</evidence>
<dbReference type="SUPFAM" id="SSF51366">
    <property type="entry name" value="Ribulose-phoshate binding barrel"/>
    <property type="match status" value="1"/>
</dbReference>
<dbReference type="AlphaFoldDB" id="D5VQK4"/>
<dbReference type="HAMAP" id="MF_02227">
    <property type="entry name" value="RPE"/>
    <property type="match status" value="1"/>
</dbReference>
<dbReference type="PANTHER" id="PTHR11749">
    <property type="entry name" value="RIBULOSE-5-PHOSPHATE-3-EPIMERASE"/>
    <property type="match status" value="1"/>
</dbReference>
<dbReference type="GO" id="GO:0006098">
    <property type="term" value="P:pentose-phosphate shunt"/>
    <property type="evidence" value="ECO:0007669"/>
    <property type="project" value="UniProtKB-UniRule"/>
</dbReference>
<dbReference type="PIRSF" id="PIRSF001461">
    <property type="entry name" value="RPE"/>
    <property type="match status" value="1"/>
</dbReference>
<evidence type="ECO:0000256" key="8">
    <source>
        <dbReference type="ARBA" id="ARBA00022723"/>
    </source>
</evidence>
<evidence type="ECO:0000256" key="12">
    <source>
        <dbReference type="PIRSR" id="PIRSR001461-1"/>
    </source>
</evidence>
<dbReference type="InterPro" id="IPR026019">
    <property type="entry name" value="Ribul_P_3_epim"/>
</dbReference>
<dbReference type="InterPro" id="IPR000056">
    <property type="entry name" value="Ribul_P_3_epim-like"/>
</dbReference>
<feature type="active site" description="Proton acceptor" evidence="10 12">
    <location>
        <position position="34"/>
    </location>
</feature>
<protein>
    <recommendedName>
        <fullName evidence="7 10">Ribulose-phosphate 3-epimerase</fullName>
        <ecNumber evidence="7 10">5.1.3.1</ecNumber>
    </recommendedName>
</protein>
<comment type="similarity">
    <text evidence="6 10 11">Belongs to the ribulose-phosphate 3-epimerase family.</text>
</comment>
<evidence type="ECO:0000256" key="9">
    <source>
        <dbReference type="ARBA" id="ARBA00023235"/>
    </source>
</evidence>
<dbReference type="GO" id="GO:0046872">
    <property type="term" value="F:metal ion binding"/>
    <property type="evidence" value="ECO:0007669"/>
    <property type="project" value="UniProtKB-UniRule"/>
</dbReference>
<evidence type="ECO:0000256" key="7">
    <source>
        <dbReference type="ARBA" id="ARBA00013188"/>
    </source>
</evidence>
<comment type="cofactor">
    <cofactor evidence="2">
        <name>Mn(2+)</name>
        <dbReference type="ChEBI" id="CHEBI:29035"/>
    </cofactor>
</comment>
<keyword evidence="16" id="KW-1185">Reference proteome</keyword>
<dbReference type="PROSITE" id="PS01086">
    <property type="entry name" value="RIBUL_P_3_EPIMER_2"/>
    <property type="match status" value="1"/>
</dbReference>
<reference evidence="15" key="1">
    <citation type="submission" date="2010-04" db="EMBL/GenBank/DDBJ databases">
        <title>Complete sequence of Methanocaldococcus infernus ME.</title>
        <authorList>
            <consortium name="US DOE Joint Genome Institute"/>
            <person name="Lucas S."/>
            <person name="Copeland A."/>
            <person name="Lapidus A."/>
            <person name="Cheng J.-F."/>
            <person name="Bruce D."/>
            <person name="Goodwin L."/>
            <person name="Pitluck S."/>
            <person name="Munk A.C."/>
            <person name="Detter J.C."/>
            <person name="Han C."/>
            <person name="Tapia R."/>
            <person name="Land M."/>
            <person name="Hauser L."/>
            <person name="Kyrpides N."/>
            <person name="Mikhailova N."/>
            <person name="Sieprawska-Lupa M."/>
            <person name="Whitman W.B."/>
            <person name="Woyke T."/>
        </authorList>
    </citation>
    <scope>NUCLEOTIDE SEQUENCE [LARGE SCALE GENOMIC DNA]</scope>
    <source>
        <strain evidence="15">ME</strain>
    </source>
</reference>
<dbReference type="EMBL" id="CP002009">
    <property type="protein sequence ID" value="ADG12857.1"/>
    <property type="molecule type" value="Genomic_DNA"/>
</dbReference>
<dbReference type="PROSITE" id="PS01085">
    <property type="entry name" value="RIBUL_P_3_EPIMER_1"/>
    <property type="match status" value="1"/>
</dbReference>
<organism evidence="15 16">
    <name type="scientific">Methanocaldococcus infernus (strain DSM 11812 / JCM 15783 / ME)</name>
    <dbReference type="NCBI Taxonomy" id="573063"/>
    <lineage>
        <taxon>Archaea</taxon>
        <taxon>Methanobacteriati</taxon>
        <taxon>Methanobacteriota</taxon>
        <taxon>Methanomada group</taxon>
        <taxon>Methanococci</taxon>
        <taxon>Methanococcales</taxon>
        <taxon>Methanocaldococcaceae</taxon>
        <taxon>Methanocaldococcus</taxon>
    </lineage>
</organism>
<feature type="binding site" evidence="10 13">
    <location>
        <position position="172"/>
    </location>
    <ligand>
        <name>a divalent metal cation</name>
        <dbReference type="ChEBI" id="CHEBI:60240"/>
    </ligand>
</feature>
<keyword evidence="9 10" id="KW-0413">Isomerase</keyword>
<dbReference type="NCBIfam" id="NF004076">
    <property type="entry name" value="PRK05581.1-4"/>
    <property type="match status" value="1"/>
</dbReference>
<feature type="binding site" evidence="10 13">
    <location>
        <position position="65"/>
    </location>
    <ligand>
        <name>a divalent metal cation</name>
        <dbReference type="ChEBI" id="CHEBI:60240"/>
    </ligand>
</feature>
<dbReference type="GO" id="GO:0019323">
    <property type="term" value="P:pentose catabolic process"/>
    <property type="evidence" value="ECO:0007669"/>
    <property type="project" value="UniProtKB-UniRule"/>
</dbReference>
<evidence type="ECO:0000256" key="1">
    <source>
        <dbReference type="ARBA" id="ARBA00001782"/>
    </source>
</evidence>
<dbReference type="InterPro" id="IPR013785">
    <property type="entry name" value="Aldolase_TIM"/>
</dbReference>
<feature type="binding site" evidence="10 14">
    <location>
        <begin position="139"/>
        <end position="142"/>
    </location>
    <ligand>
        <name>substrate</name>
    </ligand>
</feature>
<comment type="pathway">
    <text evidence="10">Carbohydrate degradation.</text>
</comment>
<evidence type="ECO:0000256" key="2">
    <source>
        <dbReference type="ARBA" id="ARBA00001936"/>
    </source>
</evidence>
<feature type="binding site" evidence="10 14">
    <location>
        <position position="7"/>
    </location>
    <ligand>
        <name>substrate</name>
    </ligand>
</feature>
<gene>
    <name evidence="10" type="primary">rpe</name>
    <name evidence="15" type="ordered locus">Metin_0186</name>
</gene>
<dbReference type="InterPro" id="IPR011060">
    <property type="entry name" value="RibuloseP-bd_barrel"/>
</dbReference>
<dbReference type="GeneID" id="9131186"/>
<evidence type="ECO:0000256" key="5">
    <source>
        <dbReference type="ARBA" id="ARBA00001954"/>
    </source>
</evidence>
<feature type="binding site" evidence="14">
    <location>
        <position position="174"/>
    </location>
    <ligand>
        <name>substrate</name>
    </ligand>
</feature>
<keyword evidence="10 11" id="KW-0119">Carbohydrate metabolism</keyword>
<evidence type="ECO:0000256" key="3">
    <source>
        <dbReference type="ARBA" id="ARBA00001941"/>
    </source>
</evidence>
<evidence type="ECO:0000256" key="14">
    <source>
        <dbReference type="PIRSR" id="PIRSR001461-3"/>
    </source>
</evidence>
<evidence type="ECO:0000313" key="15">
    <source>
        <dbReference type="EMBL" id="ADG12857.1"/>
    </source>
</evidence>
<dbReference type="Pfam" id="PF00834">
    <property type="entry name" value="Ribul_P_3_epim"/>
    <property type="match status" value="1"/>
</dbReference>
<dbReference type="KEGG" id="mif:Metin_0186"/>
<feature type="binding site" evidence="10">
    <location>
        <begin position="172"/>
        <end position="174"/>
    </location>
    <ligand>
        <name>substrate</name>
    </ligand>
</feature>
<dbReference type="HOGENOM" id="CLU_054856_2_1_2"/>
<dbReference type="EC" id="5.1.3.1" evidence="7 10"/>
<dbReference type="CDD" id="cd00429">
    <property type="entry name" value="RPE"/>
    <property type="match status" value="1"/>
</dbReference>